<dbReference type="GO" id="GO:0005829">
    <property type="term" value="C:cytosol"/>
    <property type="evidence" value="ECO:0007669"/>
    <property type="project" value="TreeGrafter"/>
</dbReference>
<keyword evidence="2" id="KW-1185">Reference proteome</keyword>
<protein>
    <submittedName>
        <fullName evidence="1">Haloacid dehalogenase-like hydrolase</fullName>
    </submittedName>
</protein>
<keyword evidence="1" id="KW-0378">Hydrolase</keyword>
<sequence length="154" mass="16673">MNAIGNGLEKQLQELPGGLPIRFLTNSTRRPKRDILTKLQALGFDVDGDEVLTPAAAACAWLEANGYVSHLLVHPDLEEDFAACRTVGPVAVVVGDAGLYFTYERLNEAFREIESGAPLPDEAKSQLALVLNFLRTAPGAIDARAKEVEEALQE</sequence>
<dbReference type="InterPro" id="IPR006357">
    <property type="entry name" value="HAD-SF_hydro_IIA"/>
</dbReference>
<proteinExistence type="predicted"/>
<dbReference type="SUPFAM" id="SSF56784">
    <property type="entry name" value="HAD-like"/>
    <property type="match status" value="1"/>
</dbReference>
<dbReference type="Pfam" id="PF13344">
    <property type="entry name" value="Hydrolase_6"/>
    <property type="match status" value="1"/>
</dbReference>
<name>A0A1G9L517_9RHOB</name>
<reference evidence="1 2" key="1">
    <citation type="submission" date="2016-10" db="EMBL/GenBank/DDBJ databases">
        <authorList>
            <person name="de Groot N.N."/>
        </authorList>
    </citation>
    <scope>NUCLEOTIDE SEQUENCE [LARGE SCALE GENOMIC DNA]</scope>
    <source>
        <strain evidence="1 2">DSM 25294</strain>
    </source>
</reference>
<dbReference type="AlphaFoldDB" id="A0A1G9L517"/>
<dbReference type="PANTHER" id="PTHR19288">
    <property type="entry name" value="4-NITROPHENYLPHOSPHATASE-RELATED"/>
    <property type="match status" value="1"/>
</dbReference>
<gene>
    <name evidence="1" type="ORF">SAMN04488026_109414</name>
</gene>
<dbReference type="InterPro" id="IPR023214">
    <property type="entry name" value="HAD_sf"/>
</dbReference>
<dbReference type="Gene3D" id="3.40.50.1000">
    <property type="entry name" value="HAD superfamily/HAD-like"/>
    <property type="match status" value="1"/>
</dbReference>
<dbReference type="RefSeq" id="WP_093163931.1">
    <property type="nucleotide sequence ID" value="NZ_FNEK01000094.1"/>
</dbReference>
<dbReference type="InterPro" id="IPR036412">
    <property type="entry name" value="HAD-like_sf"/>
</dbReference>
<dbReference type="Proteomes" id="UP000199382">
    <property type="component" value="Unassembled WGS sequence"/>
</dbReference>
<organism evidence="1 2">
    <name type="scientific">Aliiruegeria lutimaris</name>
    <dbReference type="NCBI Taxonomy" id="571298"/>
    <lineage>
        <taxon>Bacteria</taxon>
        <taxon>Pseudomonadati</taxon>
        <taxon>Pseudomonadota</taxon>
        <taxon>Alphaproteobacteria</taxon>
        <taxon>Rhodobacterales</taxon>
        <taxon>Roseobacteraceae</taxon>
        <taxon>Aliiruegeria</taxon>
    </lineage>
</organism>
<dbReference type="GO" id="GO:0004427">
    <property type="term" value="F:inorganic diphosphate phosphatase activity"/>
    <property type="evidence" value="ECO:0007669"/>
    <property type="project" value="TreeGrafter"/>
</dbReference>
<dbReference type="PANTHER" id="PTHR19288:SF44">
    <property type="entry name" value="PHOSPHOLYSINE PHOSPHOHISTIDINE INORGANIC PYROPHOSPHATE PHOSPHATASE"/>
    <property type="match status" value="1"/>
</dbReference>
<dbReference type="GO" id="GO:0016791">
    <property type="term" value="F:phosphatase activity"/>
    <property type="evidence" value="ECO:0007669"/>
    <property type="project" value="TreeGrafter"/>
</dbReference>
<dbReference type="EMBL" id="FNEK01000094">
    <property type="protein sequence ID" value="SDL56964.1"/>
    <property type="molecule type" value="Genomic_DNA"/>
</dbReference>
<dbReference type="STRING" id="571298.SAMN04488026_109414"/>
<accession>A0A1G9L517</accession>
<evidence type="ECO:0000313" key="1">
    <source>
        <dbReference type="EMBL" id="SDL56964.1"/>
    </source>
</evidence>
<evidence type="ECO:0000313" key="2">
    <source>
        <dbReference type="Proteomes" id="UP000199382"/>
    </source>
</evidence>